<dbReference type="eggNOG" id="COG2425">
    <property type="taxonomic scope" value="Bacteria"/>
</dbReference>
<dbReference type="InterPro" id="IPR002035">
    <property type="entry name" value="VWF_A"/>
</dbReference>
<dbReference type="Pfam" id="PF05762">
    <property type="entry name" value="VWA_CoxE"/>
    <property type="match status" value="1"/>
</dbReference>
<feature type="domain" description="VWFA" evidence="5">
    <location>
        <begin position="324"/>
        <end position="488"/>
    </location>
</feature>
<keyword evidence="4" id="KW-0175">Coiled coil</keyword>
<evidence type="ECO:0000313" key="6">
    <source>
        <dbReference type="EMBL" id="ADW75990.1"/>
    </source>
</evidence>
<dbReference type="GO" id="GO:0005829">
    <property type="term" value="C:cytosol"/>
    <property type="evidence" value="ECO:0007669"/>
    <property type="project" value="TreeGrafter"/>
</dbReference>
<dbReference type="InterPro" id="IPR008912">
    <property type="entry name" value="Uncharacterised_CoxE"/>
</dbReference>
<organism evidence="6 7">
    <name type="scientific">Rahnella sp. (strain Y9602)</name>
    <dbReference type="NCBI Taxonomy" id="2703885"/>
    <lineage>
        <taxon>Bacteria</taxon>
        <taxon>Pseudomonadati</taxon>
        <taxon>Pseudomonadota</taxon>
        <taxon>Gammaproteobacteria</taxon>
        <taxon>Enterobacterales</taxon>
        <taxon>Yersiniaceae</taxon>
        <taxon>Rahnella</taxon>
    </lineage>
</organism>
<evidence type="ECO:0000256" key="3">
    <source>
        <dbReference type="HAMAP-Rule" id="MF_01626"/>
    </source>
</evidence>
<dbReference type="EMBL" id="CP002505">
    <property type="protein sequence ID" value="ADW75990.1"/>
    <property type="molecule type" value="Genomic_DNA"/>
</dbReference>
<reference evidence="6 7" key="2">
    <citation type="journal article" date="2012" name="J. Bacteriol.">
        <title>Complete Genome Sequence of Rahnella sp. Strain Y9602, a Gammaproteobacterium Isolate from Metal- and Radionuclide-Contaminated Soil.</title>
        <authorList>
            <person name="Martinez R.J."/>
            <person name="Bruce D."/>
            <person name="Detter C."/>
            <person name="Goodwin L.A."/>
            <person name="Han J."/>
            <person name="Han C.S."/>
            <person name="Held B."/>
            <person name="Land M.L."/>
            <person name="Mikhailova N."/>
            <person name="Nolan M."/>
            <person name="Pennacchio L."/>
            <person name="Pitluck S."/>
            <person name="Tapia R."/>
            <person name="Woyke T."/>
            <person name="Sobecky P.A."/>
        </authorList>
    </citation>
    <scope>NUCLEOTIDE SEQUENCE [LARGE SCALE GENOMIC DNA]</scope>
    <source>
        <strain evidence="6 7">Y9602</strain>
    </source>
</reference>
<comment type="subunit">
    <text evidence="3">Homodimer. Interacts with RavA.</text>
</comment>
<keyword evidence="2 3" id="KW-0143">Chaperone</keyword>
<dbReference type="PANTHER" id="PTHR36846">
    <property type="entry name" value="PROTEIN VIAA"/>
    <property type="match status" value="1"/>
</dbReference>
<dbReference type="HAMAP" id="MF_01626">
    <property type="entry name" value="ViaA"/>
    <property type="match status" value="1"/>
</dbReference>
<evidence type="ECO:0000256" key="4">
    <source>
        <dbReference type="SAM" id="Coils"/>
    </source>
</evidence>
<proteinExistence type="inferred from homology"/>
<dbReference type="SMART" id="SM00327">
    <property type="entry name" value="VWA"/>
    <property type="match status" value="1"/>
</dbReference>
<dbReference type="RefSeq" id="WP_013577673.1">
    <property type="nucleotide sequence ID" value="NC_015061.1"/>
</dbReference>
<dbReference type="InterPro" id="IPR023481">
    <property type="entry name" value="Uncharacterised_ViaA"/>
</dbReference>
<dbReference type="SUPFAM" id="SSF53300">
    <property type="entry name" value="vWA-like"/>
    <property type="match status" value="1"/>
</dbReference>
<dbReference type="KEGG" id="rah:Rahaq_4404"/>
<comment type="subcellular location">
    <subcellularLocation>
        <location evidence="3">Cytoplasm</location>
    </subcellularLocation>
</comment>
<dbReference type="PANTHER" id="PTHR36846:SF1">
    <property type="entry name" value="PROTEIN VIAA"/>
    <property type="match status" value="1"/>
</dbReference>
<evidence type="ECO:0000259" key="5">
    <source>
        <dbReference type="SMART" id="SM00327"/>
    </source>
</evidence>
<sequence>MFSLESLDLLLAISEAELIEELLVGLLAAPALTVFFEKFPRLKRALTKDLPEWKLRLRQRIHETPVPQELAKEFYLYQHCQQIDATAFQSGLPSLIDELEQLSSPFATEARTLKENNETSRTAKTGNSFHTLFLQRWRLNLTFQTVNVHHQLLEQEQEQLQEELLQRLQLSSELSPLLAENDTAAGRLWDMSKGKRLRGDIQSLARFGAFLQQQPELMHLAEQLGRSQTVKTSPHEDAKMETHRLMVREPATVPEEVNGIHQSDDILRLMPTELVTLGLPELEYEFYRRLLEKRLMTYRLQGDVWREKVVKRPVVYQQQEPQPRGPFVVCVDTSGSMGGFNEQCAKAFCLALLRIALADNRRCYIMLFASEVIHYELTSNGGLDQALRFLGQHFRGGTDLAACLNATLDKLASPQWEDADAVVISDFIAQRLPDEVQKKVRALQREKHHRFHALAMSHYGKPGILRIFDHIWRFDTGMKSRVQRRWQRN</sequence>
<protein>
    <recommendedName>
        <fullName evidence="3">Regulatory protein ViaA</fullName>
    </recommendedName>
    <alternativeName>
        <fullName evidence="3">VWA interacting with AAA+ ATPase</fullName>
    </alternativeName>
</protein>
<dbReference type="NCBIfam" id="NF008230">
    <property type="entry name" value="PRK10997.1"/>
    <property type="match status" value="1"/>
</dbReference>
<comment type="similarity">
    <text evidence="3">Belongs to the ViaA family.</text>
</comment>
<dbReference type="OrthoDB" id="387240at2"/>
<feature type="coiled-coil region" evidence="4">
    <location>
        <begin position="143"/>
        <end position="173"/>
    </location>
</feature>
<dbReference type="Gene3D" id="3.40.50.410">
    <property type="entry name" value="von Willebrand factor, type A domain"/>
    <property type="match status" value="1"/>
</dbReference>
<keyword evidence="1 3" id="KW-0963">Cytoplasm</keyword>
<gene>
    <name evidence="3" type="primary">viaA</name>
    <name evidence="6" type="ordered locus">Rahaq_4404</name>
</gene>
<dbReference type="InterPro" id="IPR036465">
    <property type="entry name" value="vWFA_dom_sf"/>
</dbReference>
<accession>A0A0H3FGJ8</accession>
<evidence type="ECO:0000256" key="2">
    <source>
        <dbReference type="ARBA" id="ARBA00023186"/>
    </source>
</evidence>
<dbReference type="AlphaFoldDB" id="A0A0H3FGJ8"/>
<dbReference type="HOGENOM" id="CLU_022130_0_0_6"/>
<comment type="function">
    <text evidence="3">Component of the RavA-ViaA chaperone complex, which may act on the membrane to optimize the function of some of the respiratory chains. ViaA stimulates the ATPase activity of RavA.</text>
</comment>
<name>A0A0H3FGJ8_RAHSY</name>
<dbReference type="Proteomes" id="UP000007257">
    <property type="component" value="Chromosome"/>
</dbReference>
<dbReference type="CDD" id="cd01462">
    <property type="entry name" value="VWA_YIEM_type"/>
    <property type="match status" value="1"/>
</dbReference>
<evidence type="ECO:0000313" key="7">
    <source>
        <dbReference type="Proteomes" id="UP000007257"/>
    </source>
</evidence>
<evidence type="ECO:0000256" key="1">
    <source>
        <dbReference type="ARBA" id="ARBA00022490"/>
    </source>
</evidence>
<reference evidence="7" key="1">
    <citation type="submission" date="2011-01" db="EMBL/GenBank/DDBJ databases">
        <title>Complete sequence of chromosome of Rahnella sp. Y9602.</title>
        <authorList>
            <consortium name="US DOE Joint Genome Institute"/>
            <person name="Lucas S."/>
            <person name="Copeland A."/>
            <person name="Lapidus A."/>
            <person name="Cheng J.-F."/>
            <person name="Goodwin L."/>
            <person name="Pitluck S."/>
            <person name="Lu M."/>
            <person name="Detter J.C."/>
            <person name="Han C."/>
            <person name="Tapia R."/>
            <person name="Land M."/>
            <person name="Hauser L."/>
            <person name="Kyrpides N."/>
            <person name="Ivanova N."/>
            <person name="Ovchinnikova G."/>
            <person name="Pagani I."/>
            <person name="Sobecky P.A."/>
            <person name="Martinez R.J."/>
            <person name="Woyke T."/>
        </authorList>
    </citation>
    <scope>NUCLEOTIDE SEQUENCE [LARGE SCALE GENOMIC DNA]</scope>
    <source>
        <strain evidence="7">Y9602</strain>
    </source>
</reference>